<sequence length="332" mass="37288">MDYFICAEMDRRVRTDPHVKLCQFWGIVRATRCDYYILELEHHNQGSSSSIQWPASSSPRHSEIVSGIISSLLAHGSETSDETCSPSDPVEAEASLKEITIPVVLDILNDLNLTESSLELARYKKDVDTLLTEIINSLSCISTESLDSNWETPSMVEEARAREREAAESLLRARLERLQLEARLNKNTYLVSENPRTKPWHLLPDVTIDQIQLSESTPRLLVGPDLQAPVRQCVSGETEENWLRARIAKISAYRDGNIDGSAANLSLAKCLSGLYYGSTTEYDQELVGELAERWCERKEFGMQYWSSEKWPGLSTVATATSEMARASCHNNA</sequence>
<dbReference type="EMBL" id="ADMH02001847">
    <property type="protein sequence ID" value="ETN60895.1"/>
    <property type="molecule type" value="Genomic_DNA"/>
</dbReference>
<proteinExistence type="predicted"/>
<reference evidence="7" key="4">
    <citation type="submission" date="2015-06" db="UniProtKB">
        <authorList>
            <consortium name="EnsemblMetazoa"/>
        </authorList>
    </citation>
    <scope>IDENTIFICATION</scope>
</reference>
<protein>
    <submittedName>
        <fullName evidence="6 7">Uncharacterized protein</fullName>
    </submittedName>
</protein>
<evidence type="ECO:0000256" key="3">
    <source>
        <dbReference type="ARBA" id="ARBA00023069"/>
    </source>
</evidence>
<comment type="subcellular location">
    <subcellularLocation>
        <location evidence="1">Cytoplasm</location>
        <location evidence="1">Cytoskeleton</location>
        <location evidence="1">Cilium axoneme</location>
    </subcellularLocation>
</comment>
<reference evidence="6" key="2">
    <citation type="submission" date="2010-05" db="EMBL/GenBank/DDBJ databases">
        <authorList>
            <person name="Almeida L.G."/>
            <person name="Nicolas M.F."/>
            <person name="Souza R.C."/>
            <person name="Vasconcelos A.T.R."/>
        </authorList>
    </citation>
    <scope>NUCLEOTIDE SEQUENCE</scope>
</reference>
<name>W5JDE2_ANODA</name>
<accession>W5JDE2</accession>
<gene>
    <name evidence="6" type="ORF">AND_007469</name>
</gene>
<keyword evidence="8" id="KW-1185">Reference proteome</keyword>
<dbReference type="PANTHER" id="PTHR13159:SF0">
    <property type="entry name" value="RADIAL SPOKE HEAD 6 HOMOLOG A"/>
    <property type="match status" value="1"/>
</dbReference>
<dbReference type="Pfam" id="PF04712">
    <property type="entry name" value="Radial_spoke"/>
    <property type="match status" value="1"/>
</dbReference>
<evidence type="ECO:0000313" key="8">
    <source>
        <dbReference type="Proteomes" id="UP000000673"/>
    </source>
</evidence>
<dbReference type="EnsemblMetazoa" id="ADAC007469-RA">
    <property type="protein sequence ID" value="ADAC007469-PA"/>
    <property type="gene ID" value="ADAC007469"/>
</dbReference>
<dbReference type="VEuPathDB" id="VectorBase:ADAR2_004168"/>
<dbReference type="InterPro" id="IPR006802">
    <property type="entry name" value="Radial_spoke"/>
</dbReference>
<keyword evidence="5" id="KW-0966">Cell projection</keyword>
<evidence type="ECO:0000313" key="7">
    <source>
        <dbReference type="EnsemblMetazoa" id="ADAC007469-PA"/>
    </source>
</evidence>
<dbReference type="Proteomes" id="UP000000673">
    <property type="component" value="Unassembled WGS sequence"/>
</dbReference>
<evidence type="ECO:0000256" key="2">
    <source>
        <dbReference type="ARBA" id="ARBA00022490"/>
    </source>
</evidence>
<keyword evidence="2" id="KW-0963">Cytoplasm</keyword>
<dbReference type="HOGENOM" id="CLU_837360_0_0_1"/>
<evidence type="ECO:0000256" key="5">
    <source>
        <dbReference type="ARBA" id="ARBA00023273"/>
    </source>
</evidence>
<dbReference type="STRING" id="43151.W5JDE2"/>
<dbReference type="GO" id="GO:0001534">
    <property type="term" value="C:radial spoke"/>
    <property type="evidence" value="ECO:0007669"/>
    <property type="project" value="InterPro"/>
</dbReference>
<dbReference type="VEuPathDB" id="VectorBase:ADAC007469"/>
<dbReference type="AlphaFoldDB" id="W5JDE2"/>
<dbReference type="eggNOG" id="ENOG502QSU4">
    <property type="taxonomic scope" value="Eukaryota"/>
</dbReference>
<organism evidence="6">
    <name type="scientific">Anopheles darlingi</name>
    <name type="common">Mosquito</name>
    <dbReference type="NCBI Taxonomy" id="43151"/>
    <lineage>
        <taxon>Eukaryota</taxon>
        <taxon>Metazoa</taxon>
        <taxon>Ecdysozoa</taxon>
        <taxon>Arthropoda</taxon>
        <taxon>Hexapoda</taxon>
        <taxon>Insecta</taxon>
        <taxon>Pterygota</taxon>
        <taxon>Neoptera</taxon>
        <taxon>Endopterygota</taxon>
        <taxon>Diptera</taxon>
        <taxon>Nematocera</taxon>
        <taxon>Culicoidea</taxon>
        <taxon>Culicidae</taxon>
        <taxon>Anophelinae</taxon>
        <taxon>Anopheles</taxon>
    </lineage>
</organism>
<reference evidence="6 8" key="1">
    <citation type="journal article" date="2010" name="BMC Genomics">
        <title>Combination of measures distinguishes pre-miRNAs from other stem-loops in the genome of the newly sequenced Anopheles darlingi.</title>
        <authorList>
            <person name="Mendes N.D."/>
            <person name="Freitas A.T."/>
            <person name="Vasconcelos A.T."/>
            <person name="Sagot M.F."/>
        </authorList>
    </citation>
    <scope>NUCLEOTIDE SEQUENCE</scope>
</reference>
<evidence type="ECO:0000256" key="1">
    <source>
        <dbReference type="ARBA" id="ARBA00004430"/>
    </source>
</evidence>
<reference evidence="6" key="3">
    <citation type="journal article" date="2013" name="Nucleic Acids Res.">
        <title>The genome of Anopheles darlingi, the main neotropical malaria vector.</title>
        <authorList>
            <person name="Marinotti O."/>
            <person name="Cerqueira G.C."/>
            <person name="de Almeida L.G."/>
            <person name="Ferro M.I."/>
            <person name="Loreto E.L."/>
            <person name="Zaha A."/>
            <person name="Teixeira S.M."/>
            <person name="Wespiser A.R."/>
            <person name="Almeida E Silva A."/>
            <person name="Schlindwein A.D."/>
            <person name="Pacheco A.C."/>
            <person name="Silva A.L."/>
            <person name="Graveley B.R."/>
            <person name="Walenz B.P."/>
            <person name="Lima Bde A."/>
            <person name="Ribeiro C.A."/>
            <person name="Nunes-Silva C.G."/>
            <person name="de Carvalho C.R."/>
            <person name="Soares C.M."/>
            <person name="de Menezes C.B."/>
            <person name="Matiolli C."/>
            <person name="Caffrey D."/>
            <person name="Araujo D.A."/>
            <person name="de Oliveira D.M."/>
            <person name="Golenbock D."/>
            <person name="Grisard E.C."/>
            <person name="Fantinatti-Garboggini F."/>
            <person name="de Carvalho F.M."/>
            <person name="Barcellos F.G."/>
            <person name="Prosdocimi F."/>
            <person name="May G."/>
            <person name="Azevedo Junior G.M."/>
            <person name="Guimaraes G.M."/>
            <person name="Goldman G.H."/>
            <person name="Padilha I.Q."/>
            <person name="Batista Jda S."/>
            <person name="Ferro J.A."/>
            <person name="Ribeiro J.M."/>
            <person name="Fietto J.L."/>
            <person name="Dabbas K.M."/>
            <person name="Cerdeira L."/>
            <person name="Agnez-Lima L.F."/>
            <person name="Brocchi M."/>
            <person name="de Carvalho M.O."/>
            <person name="Teixeira Mde M."/>
            <person name="Diniz Maia Mde M."/>
            <person name="Goldman M.H."/>
            <person name="Cruz Schneider M.P."/>
            <person name="Felipe M.S."/>
            <person name="Hungria M."/>
            <person name="Nicolas M.F."/>
            <person name="Pereira M."/>
            <person name="Montes M.A."/>
            <person name="Cantao M.E."/>
            <person name="Vincentz M."/>
            <person name="Rafael M.S."/>
            <person name="Silverman N."/>
            <person name="Stoco P.H."/>
            <person name="Souza R.C."/>
            <person name="Vicentini R."/>
            <person name="Gazzinelli R.T."/>
            <person name="Neves Rde O."/>
            <person name="Silva R."/>
            <person name="Astolfi-Filho S."/>
            <person name="Maciel T.E."/>
            <person name="Urmenyi T.P."/>
            <person name="Tadei W.P."/>
            <person name="Camargo E.P."/>
            <person name="de Vasconcelos A.T."/>
        </authorList>
    </citation>
    <scope>NUCLEOTIDE SEQUENCE</scope>
</reference>
<evidence type="ECO:0000256" key="4">
    <source>
        <dbReference type="ARBA" id="ARBA00023212"/>
    </source>
</evidence>
<dbReference type="GO" id="GO:0035082">
    <property type="term" value="P:axoneme assembly"/>
    <property type="evidence" value="ECO:0007669"/>
    <property type="project" value="TreeGrafter"/>
</dbReference>
<evidence type="ECO:0000313" key="6">
    <source>
        <dbReference type="EMBL" id="ETN60895.1"/>
    </source>
</evidence>
<dbReference type="GO" id="GO:0060294">
    <property type="term" value="P:cilium movement involved in cell motility"/>
    <property type="evidence" value="ECO:0007669"/>
    <property type="project" value="InterPro"/>
</dbReference>
<keyword evidence="3" id="KW-0969">Cilium</keyword>
<dbReference type="PANTHER" id="PTHR13159">
    <property type="entry name" value="RADIAL SPOKEHEAD-RELATED"/>
    <property type="match status" value="1"/>
</dbReference>
<keyword evidence="4" id="KW-0206">Cytoskeleton</keyword>